<accession>A0A7Y9IDK6</accession>
<dbReference type="GO" id="GO:0003700">
    <property type="term" value="F:DNA-binding transcription factor activity"/>
    <property type="evidence" value="ECO:0007669"/>
    <property type="project" value="InterPro"/>
</dbReference>
<evidence type="ECO:0000259" key="4">
    <source>
        <dbReference type="PROSITE" id="PS51000"/>
    </source>
</evidence>
<dbReference type="InterPro" id="IPR036390">
    <property type="entry name" value="WH_DNA-bd_sf"/>
</dbReference>
<organism evidence="5 6">
    <name type="scientific">Microlunatus parietis</name>
    <dbReference type="NCBI Taxonomy" id="682979"/>
    <lineage>
        <taxon>Bacteria</taxon>
        <taxon>Bacillati</taxon>
        <taxon>Actinomycetota</taxon>
        <taxon>Actinomycetes</taxon>
        <taxon>Propionibacteriales</taxon>
        <taxon>Propionibacteriaceae</taxon>
        <taxon>Microlunatus</taxon>
    </lineage>
</organism>
<dbReference type="PANTHER" id="PTHR34580:SF3">
    <property type="entry name" value="PROTEIN PAFB"/>
    <property type="match status" value="1"/>
</dbReference>
<dbReference type="InterPro" id="IPR018356">
    <property type="entry name" value="Tscrpt_reg_HTH_DeoR_CS"/>
</dbReference>
<dbReference type="InterPro" id="IPR001034">
    <property type="entry name" value="DeoR_HTH"/>
</dbReference>
<evidence type="ECO:0000256" key="1">
    <source>
        <dbReference type="ARBA" id="ARBA00023015"/>
    </source>
</evidence>
<keyword evidence="3" id="KW-0804">Transcription</keyword>
<dbReference type="InterPro" id="IPR051534">
    <property type="entry name" value="CBASS_pafABC_assoc_protein"/>
</dbReference>
<dbReference type="InterPro" id="IPR026881">
    <property type="entry name" value="WYL_dom"/>
</dbReference>
<protein>
    <submittedName>
        <fullName evidence="5">Biotin operon repressor</fullName>
    </submittedName>
</protein>
<dbReference type="InterPro" id="IPR013196">
    <property type="entry name" value="HTH_11"/>
</dbReference>
<evidence type="ECO:0000256" key="3">
    <source>
        <dbReference type="ARBA" id="ARBA00023163"/>
    </source>
</evidence>
<dbReference type="Pfam" id="PF08279">
    <property type="entry name" value="HTH_11"/>
    <property type="match status" value="1"/>
</dbReference>
<proteinExistence type="predicted"/>
<dbReference type="RefSeq" id="WP_179757381.1">
    <property type="nucleotide sequence ID" value="NZ_JACCBU010000001.1"/>
</dbReference>
<gene>
    <name evidence="5" type="ORF">BKA15_006139</name>
</gene>
<evidence type="ECO:0000313" key="6">
    <source>
        <dbReference type="Proteomes" id="UP000569914"/>
    </source>
</evidence>
<sequence length="313" mass="34664">MAPTRLLGLLSLLQGGRRWPASELAERLEISPRTLRRDLDRLRDAGYAVESLTGPDGGYRLVPGYDLPPLLFDDDQVLAIAVALRTMPDSIAGLADSADRALAGIRQVLPARLRVRLDLLEVSATRSGREPVKPDELIAIAQAIRRREVLRFDYPGRDGTVVRRVEPHHVVARGGRWYLIGWDADRADWRTFRVDRLRTRTPTGPRFEPRQLPADGPAEFLSERIGGGPLLCRGTAVLHLPAEQVLPWVGSDAVVESDGPDRCRVTASSWTWGGLAAWFGFFDVELDLVAPDELIEAGRRLADRLDRPRPGAG</sequence>
<dbReference type="PROSITE" id="PS51000">
    <property type="entry name" value="HTH_DEOR_2"/>
    <property type="match status" value="1"/>
</dbReference>
<dbReference type="EMBL" id="JACCBU010000001">
    <property type="protein sequence ID" value="NYE74810.1"/>
    <property type="molecule type" value="Genomic_DNA"/>
</dbReference>
<evidence type="ECO:0000256" key="2">
    <source>
        <dbReference type="ARBA" id="ARBA00023125"/>
    </source>
</evidence>
<dbReference type="Gene3D" id="1.10.10.10">
    <property type="entry name" value="Winged helix-like DNA-binding domain superfamily/Winged helix DNA-binding domain"/>
    <property type="match status" value="1"/>
</dbReference>
<dbReference type="PROSITE" id="PS00894">
    <property type="entry name" value="HTH_DEOR_1"/>
    <property type="match status" value="1"/>
</dbReference>
<dbReference type="PROSITE" id="PS52050">
    <property type="entry name" value="WYL"/>
    <property type="match status" value="1"/>
</dbReference>
<dbReference type="GO" id="GO:0003677">
    <property type="term" value="F:DNA binding"/>
    <property type="evidence" value="ECO:0007669"/>
    <property type="project" value="UniProtKB-KW"/>
</dbReference>
<dbReference type="Proteomes" id="UP000569914">
    <property type="component" value="Unassembled WGS sequence"/>
</dbReference>
<name>A0A7Y9IDK6_9ACTN</name>
<dbReference type="PANTHER" id="PTHR34580">
    <property type="match status" value="1"/>
</dbReference>
<dbReference type="Pfam" id="PF13280">
    <property type="entry name" value="WYL"/>
    <property type="match status" value="1"/>
</dbReference>
<reference evidence="5 6" key="1">
    <citation type="submission" date="2020-07" db="EMBL/GenBank/DDBJ databases">
        <title>Sequencing the genomes of 1000 actinobacteria strains.</title>
        <authorList>
            <person name="Klenk H.-P."/>
        </authorList>
    </citation>
    <scope>NUCLEOTIDE SEQUENCE [LARGE SCALE GENOMIC DNA]</scope>
    <source>
        <strain evidence="5 6">DSM 22083</strain>
    </source>
</reference>
<dbReference type="AlphaFoldDB" id="A0A7Y9IDK6"/>
<feature type="domain" description="HTH deoR-type" evidence="4">
    <location>
        <begin position="2"/>
        <end position="61"/>
    </location>
</feature>
<dbReference type="InterPro" id="IPR036388">
    <property type="entry name" value="WH-like_DNA-bd_sf"/>
</dbReference>
<keyword evidence="1" id="KW-0805">Transcription regulation</keyword>
<keyword evidence="6" id="KW-1185">Reference proteome</keyword>
<dbReference type="SUPFAM" id="SSF46785">
    <property type="entry name" value="Winged helix' DNA-binding domain"/>
    <property type="match status" value="1"/>
</dbReference>
<comment type="caution">
    <text evidence="5">The sequence shown here is derived from an EMBL/GenBank/DDBJ whole genome shotgun (WGS) entry which is preliminary data.</text>
</comment>
<keyword evidence="2" id="KW-0238">DNA-binding</keyword>
<evidence type="ECO:0000313" key="5">
    <source>
        <dbReference type="EMBL" id="NYE74810.1"/>
    </source>
</evidence>